<dbReference type="AlphaFoldDB" id="A0A9P8UDI3"/>
<sequence length="422" mass="47740">MRRWPWSGVAGFSRHLTSRPLSNIPSIPTDVERISVRTGSAGSVFVDLHNIGTVSSSDPLLIYLPPFASASTNTPPRVPAFLRKYPTAVINYRWAGVDSFEDHKPLQVSAQDLHEHAPLLSLPPEIWPVPVHDTLTAYSWIVENLTPPTYTRRDVYVYGSYLGASLATSLSLTESYPHQRMAVRGCIAYNGIYNWTMFLPDHQINKNSNTNAVNVLEDILGQPTDPAFQDLKDDMPDLFGEPSQLFDPFVSPCLFFQTPGLLVPQKFDASADPVISMLGSTVAASAEAQEAIKALLQMMKDKPPRRSPLAFPPRQSTLKIPETLLLHTELPPPPMTFQKRRRKAVVGNHFKTQAHELMSLMRRSLEKLELRERSKWDQDFEGYLEVNRRVQCYDVGKDEQPFHLPDYGKELACEWLEDRMSR</sequence>
<dbReference type="InterPro" id="IPR029058">
    <property type="entry name" value="AB_hydrolase_fold"/>
</dbReference>
<comment type="caution">
    <text evidence="1">The sequence shown here is derived from an EMBL/GenBank/DDBJ whole genome shotgun (WGS) entry which is preliminary data.</text>
</comment>
<organism evidence="1 2">
    <name type="scientific">Truncatella angustata</name>
    <dbReference type="NCBI Taxonomy" id="152316"/>
    <lineage>
        <taxon>Eukaryota</taxon>
        <taxon>Fungi</taxon>
        <taxon>Dikarya</taxon>
        <taxon>Ascomycota</taxon>
        <taxon>Pezizomycotina</taxon>
        <taxon>Sordariomycetes</taxon>
        <taxon>Xylariomycetidae</taxon>
        <taxon>Amphisphaeriales</taxon>
        <taxon>Sporocadaceae</taxon>
        <taxon>Truncatella</taxon>
    </lineage>
</organism>
<protein>
    <submittedName>
        <fullName evidence="1">Uncharacterized protein</fullName>
    </submittedName>
</protein>
<dbReference type="Gene3D" id="3.40.50.1820">
    <property type="entry name" value="alpha/beta hydrolase"/>
    <property type="match status" value="1"/>
</dbReference>
<accession>A0A9P8UDI3</accession>
<dbReference type="Proteomes" id="UP000758603">
    <property type="component" value="Unassembled WGS sequence"/>
</dbReference>
<evidence type="ECO:0000313" key="1">
    <source>
        <dbReference type="EMBL" id="KAH6647679.1"/>
    </source>
</evidence>
<proteinExistence type="predicted"/>
<name>A0A9P8UDI3_9PEZI</name>
<dbReference type="RefSeq" id="XP_045954191.1">
    <property type="nucleotide sequence ID" value="XM_046100652.1"/>
</dbReference>
<evidence type="ECO:0000313" key="2">
    <source>
        <dbReference type="Proteomes" id="UP000758603"/>
    </source>
</evidence>
<keyword evidence="2" id="KW-1185">Reference proteome</keyword>
<gene>
    <name evidence="1" type="ORF">BKA67DRAFT_539528</name>
</gene>
<dbReference type="GeneID" id="70129544"/>
<dbReference type="EMBL" id="JAGPXC010000008">
    <property type="protein sequence ID" value="KAH6647679.1"/>
    <property type="molecule type" value="Genomic_DNA"/>
</dbReference>
<dbReference type="OrthoDB" id="5396420at2759"/>
<dbReference type="SUPFAM" id="SSF53474">
    <property type="entry name" value="alpha/beta-Hydrolases"/>
    <property type="match status" value="1"/>
</dbReference>
<reference evidence="1" key="1">
    <citation type="journal article" date="2021" name="Nat. Commun.">
        <title>Genetic determinants of endophytism in the Arabidopsis root mycobiome.</title>
        <authorList>
            <person name="Mesny F."/>
            <person name="Miyauchi S."/>
            <person name="Thiergart T."/>
            <person name="Pickel B."/>
            <person name="Atanasova L."/>
            <person name="Karlsson M."/>
            <person name="Huettel B."/>
            <person name="Barry K.W."/>
            <person name="Haridas S."/>
            <person name="Chen C."/>
            <person name="Bauer D."/>
            <person name="Andreopoulos W."/>
            <person name="Pangilinan J."/>
            <person name="LaButti K."/>
            <person name="Riley R."/>
            <person name="Lipzen A."/>
            <person name="Clum A."/>
            <person name="Drula E."/>
            <person name="Henrissat B."/>
            <person name="Kohler A."/>
            <person name="Grigoriev I.V."/>
            <person name="Martin F.M."/>
            <person name="Hacquard S."/>
        </authorList>
    </citation>
    <scope>NUCLEOTIDE SEQUENCE</scope>
    <source>
        <strain evidence="1">MPI-SDFR-AT-0073</strain>
    </source>
</reference>